<evidence type="ECO:0000259" key="4">
    <source>
        <dbReference type="PROSITE" id="PS01124"/>
    </source>
</evidence>
<dbReference type="InterPro" id="IPR018060">
    <property type="entry name" value="HTH_AraC"/>
</dbReference>
<dbReference type="InterPro" id="IPR032687">
    <property type="entry name" value="AraC-type_N"/>
</dbReference>
<dbReference type="Pfam" id="PF12833">
    <property type="entry name" value="HTH_18"/>
    <property type="match status" value="1"/>
</dbReference>
<dbReference type="PRINTS" id="PR00032">
    <property type="entry name" value="HTHARAC"/>
</dbReference>
<evidence type="ECO:0000256" key="1">
    <source>
        <dbReference type="ARBA" id="ARBA00023015"/>
    </source>
</evidence>
<dbReference type="InterPro" id="IPR020449">
    <property type="entry name" value="Tscrpt_reg_AraC-type_HTH"/>
</dbReference>
<evidence type="ECO:0000256" key="3">
    <source>
        <dbReference type="ARBA" id="ARBA00023163"/>
    </source>
</evidence>
<dbReference type="SMART" id="SM00342">
    <property type="entry name" value="HTH_ARAC"/>
    <property type="match status" value="1"/>
</dbReference>
<keyword evidence="3" id="KW-0804">Transcription</keyword>
<dbReference type="GO" id="GO:0000976">
    <property type="term" value="F:transcription cis-regulatory region binding"/>
    <property type="evidence" value="ECO:0007669"/>
    <property type="project" value="TreeGrafter"/>
</dbReference>
<evidence type="ECO:0000313" key="5">
    <source>
        <dbReference type="EMBL" id="TDP83017.1"/>
    </source>
</evidence>
<accession>A0A4R6RBI7</accession>
<dbReference type="Gene3D" id="1.10.10.60">
    <property type="entry name" value="Homeodomain-like"/>
    <property type="match status" value="1"/>
</dbReference>
<dbReference type="SUPFAM" id="SSF46689">
    <property type="entry name" value="Homeodomain-like"/>
    <property type="match status" value="1"/>
</dbReference>
<comment type="caution">
    <text evidence="5">The sequence shown here is derived from an EMBL/GenBank/DDBJ whole genome shotgun (WGS) entry which is preliminary data.</text>
</comment>
<gene>
    <name evidence="5" type="ORF">EV672_105204</name>
</gene>
<dbReference type="GO" id="GO:0005829">
    <property type="term" value="C:cytosol"/>
    <property type="evidence" value="ECO:0007669"/>
    <property type="project" value="TreeGrafter"/>
</dbReference>
<dbReference type="EMBL" id="SNXW01000005">
    <property type="protein sequence ID" value="TDP83017.1"/>
    <property type="molecule type" value="Genomic_DNA"/>
</dbReference>
<proteinExistence type="predicted"/>
<reference evidence="5 6" key="1">
    <citation type="submission" date="2019-03" db="EMBL/GenBank/DDBJ databases">
        <title>Genomic Encyclopedia of Type Strains, Phase IV (KMG-IV): sequencing the most valuable type-strain genomes for metagenomic binning, comparative biology and taxonomic classification.</title>
        <authorList>
            <person name="Goeker M."/>
        </authorList>
    </citation>
    <scope>NUCLEOTIDE SEQUENCE [LARGE SCALE GENOMIC DNA]</scope>
    <source>
        <strain evidence="5 6">DSM 11901</strain>
    </source>
</reference>
<protein>
    <submittedName>
        <fullName evidence="5">AraC family transcriptional regulator</fullName>
    </submittedName>
</protein>
<dbReference type="PROSITE" id="PS01124">
    <property type="entry name" value="HTH_ARAC_FAMILY_2"/>
    <property type="match status" value="1"/>
</dbReference>
<evidence type="ECO:0000313" key="6">
    <source>
        <dbReference type="Proteomes" id="UP000294593"/>
    </source>
</evidence>
<dbReference type="PANTHER" id="PTHR47894:SF1">
    <property type="entry name" value="HTH-TYPE TRANSCRIPTIONAL REGULATOR VQSM"/>
    <property type="match status" value="1"/>
</dbReference>
<dbReference type="InterPro" id="IPR009057">
    <property type="entry name" value="Homeodomain-like_sf"/>
</dbReference>
<keyword evidence="6" id="KW-1185">Reference proteome</keyword>
<evidence type="ECO:0000256" key="2">
    <source>
        <dbReference type="ARBA" id="ARBA00023125"/>
    </source>
</evidence>
<dbReference type="Pfam" id="PF12625">
    <property type="entry name" value="Arabinose_bd"/>
    <property type="match status" value="1"/>
</dbReference>
<feature type="domain" description="HTH araC/xylS-type" evidence="4">
    <location>
        <begin position="259"/>
        <end position="359"/>
    </location>
</feature>
<dbReference type="GO" id="GO:0003700">
    <property type="term" value="F:DNA-binding transcription factor activity"/>
    <property type="evidence" value="ECO:0007669"/>
    <property type="project" value="InterPro"/>
</dbReference>
<dbReference type="AlphaFoldDB" id="A0A4R6RBI7"/>
<organism evidence="5 6">
    <name type="scientific">Aquabacterium commune</name>
    <dbReference type="NCBI Taxonomy" id="70586"/>
    <lineage>
        <taxon>Bacteria</taxon>
        <taxon>Pseudomonadati</taxon>
        <taxon>Pseudomonadota</taxon>
        <taxon>Betaproteobacteria</taxon>
        <taxon>Burkholderiales</taxon>
        <taxon>Aquabacterium</taxon>
    </lineage>
</organism>
<sequence length="359" mass="39077">MVAGAGSDLNVARGQPLYDLGHMRFFDFTRSPASARLMLAFAEERGAPVAALLSAAGLSRAQLDDPHTDITALQELRIAERLLQALGAAPGLGMEVGLRYSFSTYGIWGLGLVSSATAADALSLALRSMPLAYAFSLIAFHEDADTAVLSFGEPDVSAGLRRFLVERDMTAAARLLHETLGQTGVLTRFTLRSPEAASPELQERIARQFGVRPSHGAAANTLGFERRWLSQPLPQANPLTVAVCEDAGAQLMARRRADQGVTELVRGYLAVAPLDRTPDLPEVARLLQLSERTLKRRLQDDGTSFRALLIDVRKQQARELLNNRALSLSDIAEQMGFSDLSSFSQAFKRWFGVAPSRMR</sequence>
<keyword evidence="1" id="KW-0805">Transcription regulation</keyword>
<name>A0A4R6RBI7_9BURK</name>
<keyword evidence="2" id="KW-0238">DNA-binding</keyword>
<dbReference type="Proteomes" id="UP000294593">
    <property type="component" value="Unassembled WGS sequence"/>
</dbReference>
<dbReference type="PANTHER" id="PTHR47894">
    <property type="entry name" value="HTH-TYPE TRANSCRIPTIONAL REGULATOR GADX"/>
    <property type="match status" value="1"/>
</dbReference>